<dbReference type="Proteomes" id="UP000198694">
    <property type="component" value="Unassembled WGS sequence"/>
</dbReference>
<dbReference type="SMART" id="SM00422">
    <property type="entry name" value="HTH_MERR"/>
    <property type="match status" value="1"/>
</dbReference>
<dbReference type="GO" id="GO:0003677">
    <property type="term" value="F:DNA binding"/>
    <property type="evidence" value="ECO:0007669"/>
    <property type="project" value="UniProtKB-KW"/>
</dbReference>
<evidence type="ECO:0000313" key="3">
    <source>
        <dbReference type="EMBL" id="SDK46626.1"/>
    </source>
</evidence>
<dbReference type="InterPro" id="IPR047057">
    <property type="entry name" value="MerR_fam"/>
</dbReference>
<evidence type="ECO:0000256" key="1">
    <source>
        <dbReference type="ARBA" id="ARBA00023125"/>
    </source>
</evidence>
<dbReference type="CDD" id="cd01106">
    <property type="entry name" value="HTH_TipAL-Mta"/>
    <property type="match status" value="1"/>
</dbReference>
<dbReference type="SUPFAM" id="SSF46955">
    <property type="entry name" value="Putative DNA-binding domain"/>
    <property type="match status" value="1"/>
</dbReference>
<feature type="domain" description="HTH merR-type" evidence="2">
    <location>
        <begin position="1"/>
        <end position="72"/>
    </location>
</feature>
<dbReference type="EMBL" id="FNFL01000007">
    <property type="protein sequence ID" value="SDK46626.1"/>
    <property type="molecule type" value="Genomic_DNA"/>
</dbReference>
<name>A0A1G9C4Q8_9BACI</name>
<accession>A0A1G9C4Q8</accession>
<keyword evidence="1 3" id="KW-0238">DNA-binding</keyword>
<dbReference type="PROSITE" id="PS00552">
    <property type="entry name" value="HTH_MERR_1"/>
    <property type="match status" value="1"/>
</dbReference>
<dbReference type="RefSeq" id="WP_093216381.1">
    <property type="nucleotide sequence ID" value="NZ_FNFL01000007.1"/>
</dbReference>
<dbReference type="STRING" id="407036.SAMN05216243_3245"/>
<dbReference type="GO" id="GO:0003700">
    <property type="term" value="F:DNA-binding transcription factor activity"/>
    <property type="evidence" value="ECO:0007669"/>
    <property type="project" value="InterPro"/>
</dbReference>
<dbReference type="OrthoDB" id="1894615at2"/>
<organism evidence="3 4">
    <name type="scientific">Sediminibacillus albus</name>
    <dbReference type="NCBI Taxonomy" id="407036"/>
    <lineage>
        <taxon>Bacteria</taxon>
        <taxon>Bacillati</taxon>
        <taxon>Bacillota</taxon>
        <taxon>Bacilli</taxon>
        <taxon>Bacillales</taxon>
        <taxon>Bacillaceae</taxon>
        <taxon>Sediminibacillus</taxon>
    </lineage>
</organism>
<dbReference type="PANTHER" id="PTHR30204:SF96">
    <property type="entry name" value="CHROMOSOME-ANCHORING PROTEIN RACA"/>
    <property type="match status" value="1"/>
</dbReference>
<dbReference type="InterPro" id="IPR009061">
    <property type="entry name" value="DNA-bd_dom_put_sf"/>
</dbReference>
<dbReference type="PROSITE" id="PS50937">
    <property type="entry name" value="HTH_MERR_2"/>
    <property type="match status" value="1"/>
</dbReference>
<dbReference type="Gene3D" id="1.10.1660.10">
    <property type="match status" value="1"/>
</dbReference>
<dbReference type="PANTHER" id="PTHR30204">
    <property type="entry name" value="REDOX-CYCLING DRUG-SENSING TRANSCRIPTIONAL ACTIVATOR SOXR"/>
    <property type="match status" value="1"/>
</dbReference>
<evidence type="ECO:0000313" key="4">
    <source>
        <dbReference type="Proteomes" id="UP000198694"/>
    </source>
</evidence>
<proteinExistence type="predicted"/>
<dbReference type="InterPro" id="IPR000551">
    <property type="entry name" value="MerR-type_HTH_dom"/>
</dbReference>
<gene>
    <name evidence="3" type="ORF">SAMN05216243_3245</name>
</gene>
<dbReference type="AlphaFoldDB" id="A0A1G9C4Q8"/>
<sequence>MKFHSTGEVAKKLNISVRTLRYYDQIGLMSPSQKLNNGKRLYSDNDLLRLEKITILKLLDLPLNDIRKILLKITTEQLLYAHRDSLKEKIEELHAAIQNTNTILNTIYLEGELKWEQLVPLINAAQKKEAADKKWNEYFDQQEQSTLKERLPKLEQDSPQVRKWITLVRRIELCLARGDEPESEEGQIIAEEALLLSNEMFAGCEELGDKFYEIRRSPEKSKEINLYPVKEEVLHFMEEAIQIYEKNPQVSN</sequence>
<dbReference type="Pfam" id="PF13411">
    <property type="entry name" value="MerR_1"/>
    <property type="match status" value="1"/>
</dbReference>
<reference evidence="3 4" key="1">
    <citation type="submission" date="2016-10" db="EMBL/GenBank/DDBJ databases">
        <authorList>
            <person name="de Groot N.N."/>
        </authorList>
    </citation>
    <scope>NUCLEOTIDE SEQUENCE [LARGE SCALE GENOMIC DNA]</scope>
    <source>
        <strain evidence="3 4">CGMCC 1.6502</strain>
    </source>
</reference>
<evidence type="ECO:0000259" key="2">
    <source>
        <dbReference type="PROSITE" id="PS50937"/>
    </source>
</evidence>
<keyword evidence="4" id="KW-1185">Reference proteome</keyword>
<protein>
    <submittedName>
        <fullName evidence="3">DNA-binding transcriptional regulator, MerR family</fullName>
    </submittedName>
</protein>